<keyword evidence="3 6" id="KW-0560">Oxidoreductase</keyword>
<dbReference type="PRINTS" id="PR00385">
    <property type="entry name" value="P450"/>
</dbReference>
<dbReference type="AlphaFoldDB" id="A0A2S3HMD3"/>
<dbReference type="GO" id="GO:0004497">
    <property type="term" value="F:monooxygenase activity"/>
    <property type="evidence" value="ECO:0007669"/>
    <property type="project" value="UniProtKB-KW"/>
</dbReference>
<evidence type="ECO:0000256" key="6">
    <source>
        <dbReference type="RuleBase" id="RU000461"/>
    </source>
</evidence>
<feature type="binding site" description="axial binding residue" evidence="5">
    <location>
        <position position="373"/>
    </location>
    <ligand>
        <name>heme</name>
        <dbReference type="ChEBI" id="CHEBI:30413"/>
    </ligand>
    <ligandPart>
        <name>Fe</name>
        <dbReference type="ChEBI" id="CHEBI:18248"/>
    </ligandPart>
</feature>
<keyword evidence="2 5" id="KW-0479">Metal-binding</keyword>
<evidence type="ECO:0008006" key="8">
    <source>
        <dbReference type="Google" id="ProtNLM"/>
    </source>
</evidence>
<proteinExistence type="inferred from homology"/>
<keyword evidence="4 5" id="KW-0408">Iron</keyword>
<dbReference type="EMBL" id="CM008049">
    <property type="protein sequence ID" value="PAN25992.1"/>
    <property type="molecule type" value="Genomic_DNA"/>
</dbReference>
<dbReference type="InterPro" id="IPR001128">
    <property type="entry name" value="Cyt_P450"/>
</dbReference>
<gene>
    <name evidence="7" type="ORF">PAHAL_4G342200</name>
</gene>
<dbReference type="GO" id="GO:0016705">
    <property type="term" value="F:oxidoreductase activity, acting on paired donors, with incorporation or reduction of molecular oxygen"/>
    <property type="evidence" value="ECO:0007669"/>
    <property type="project" value="InterPro"/>
</dbReference>
<dbReference type="PRINTS" id="PR00463">
    <property type="entry name" value="EP450I"/>
</dbReference>
<evidence type="ECO:0000256" key="5">
    <source>
        <dbReference type="PIRSR" id="PIRSR602401-1"/>
    </source>
</evidence>
<dbReference type="SUPFAM" id="SSF48264">
    <property type="entry name" value="Cytochrome P450"/>
    <property type="match status" value="1"/>
</dbReference>
<protein>
    <recommendedName>
        <fullName evidence="8">Cytochrome P450</fullName>
    </recommendedName>
</protein>
<reference evidence="7" key="1">
    <citation type="submission" date="2018-04" db="EMBL/GenBank/DDBJ databases">
        <title>WGS assembly of Panicum hallii.</title>
        <authorList>
            <person name="Lovell J."/>
            <person name="Jenkins J."/>
            <person name="Lowry D."/>
            <person name="Mamidi S."/>
            <person name="Sreedasyam A."/>
            <person name="Weng X."/>
            <person name="Barry K."/>
            <person name="Bonette J."/>
            <person name="Campitelli B."/>
            <person name="Daum C."/>
            <person name="Gordon S."/>
            <person name="Gould B."/>
            <person name="Lipzen A."/>
            <person name="Macqueen A."/>
            <person name="Palacio-Mejia J."/>
            <person name="Plott C."/>
            <person name="Shakirov E."/>
            <person name="Shu S."/>
            <person name="Yoshinaga Y."/>
            <person name="Zane M."/>
            <person name="Rokhsar D."/>
            <person name="Grimwood J."/>
            <person name="Schmutz J."/>
            <person name="Juenger T."/>
        </authorList>
    </citation>
    <scope>NUCLEOTIDE SEQUENCE [LARGE SCALE GENOMIC DNA]</scope>
    <source>
        <strain evidence="7">FIL2</strain>
    </source>
</reference>
<sequence>MASQLSSLAATAGLCLLSALALAVLAVTLYILGVVASFAVFCIREYARRAHDRPPLVGTVFRMLRNFDRIFDEHVKYALAHRTSRLLFLGHSELWTSDPQVIEHILKTSFSKYSKGDFNIQIMKDLFGDGILATDGKKWRHQRKLASYEFSTIVLRDFSSVVFRIHAAKLAEKISSAAADRTAIDMQKAREDILARFILASEEDPETINDRYLRHIVLSFLIPGKDTMASTLSWFFYMLCKNPVVQDKVAFEINESLEWAEEDNNIENFTARLNQGAIENMHYLHAAITETLRLYPAVPVDGKIANEDDMLPNGHRVIKGDGVNYMIYAMGRMKYLWGADAEEFSPERWLVNGIFQQENPYKFVSFNAGIRVCLGREFAYRQMKIMAATLVHFFRFKLEDESKEPMYKVMFTLHMDKGLHLYAYPRSA</sequence>
<keyword evidence="6" id="KW-0503">Monooxygenase</keyword>
<organism evidence="7">
    <name type="scientific">Panicum hallii</name>
    <dbReference type="NCBI Taxonomy" id="206008"/>
    <lineage>
        <taxon>Eukaryota</taxon>
        <taxon>Viridiplantae</taxon>
        <taxon>Streptophyta</taxon>
        <taxon>Embryophyta</taxon>
        <taxon>Tracheophyta</taxon>
        <taxon>Spermatophyta</taxon>
        <taxon>Magnoliopsida</taxon>
        <taxon>Liliopsida</taxon>
        <taxon>Poales</taxon>
        <taxon>Poaceae</taxon>
        <taxon>PACMAD clade</taxon>
        <taxon>Panicoideae</taxon>
        <taxon>Panicodae</taxon>
        <taxon>Paniceae</taxon>
        <taxon>Panicinae</taxon>
        <taxon>Panicum</taxon>
        <taxon>Panicum sect. Panicum</taxon>
    </lineage>
</organism>
<dbReference type="Pfam" id="PF00067">
    <property type="entry name" value="p450"/>
    <property type="match status" value="1"/>
</dbReference>
<dbReference type="InterPro" id="IPR036396">
    <property type="entry name" value="Cyt_P450_sf"/>
</dbReference>
<dbReference type="PROSITE" id="PS00086">
    <property type="entry name" value="CYTOCHROME_P450"/>
    <property type="match status" value="1"/>
</dbReference>
<dbReference type="GO" id="GO:0005506">
    <property type="term" value="F:iron ion binding"/>
    <property type="evidence" value="ECO:0007669"/>
    <property type="project" value="InterPro"/>
</dbReference>
<comment type="cofactor">
    <cofactor evidence="5">
        <name>heme</name>
        <dbReference type="ChEBI" id="CHEBI:30413"/>
    </cofactor>
</comment>
<dbReference type="Gene3D" id="1.10.630.10">
    <property type="entry name" value="Cytochrome P450"/>
    <property type="match status" value="2"/>
</dbReference>
<dbReference type="GO" id="GO:0020037">
    <property type="term" value="F:heme binding"/>
    <property type="evidence" value="ECO:0007669"/>
    <property type="project" value="InterPro"/>
</dbReference>
<dbReference type="Proteomes" id="UP000243499">
    <property type="component" value="Chromosome 4"/>
</dbReference>
<dbReference type="Gramene" id="PAN25992">
    <property type="protein sequence ID" value="PAN25992"/>
    <property type="gene ID" value="PAHAL_4G342200"/>
</dbReference>
<evidence type="ECO:0000256" key="4">
    <source>
        <dbReference type="ARBA" id="ARBA00023004"/>
    </source>
</evidence>
<accession>A0A2S3HMD3</accession>
<evidence type="ECO:0000256" key="2">
    <source>
        <dbReference type="ARBA" id="ARBA00022723"/>
    </source>
</evidence>
<evidence type="ECO:0000256" key="1">
    <source>
        <dbReference type="ARBA" id="ARBA00010617"/>
    </source>
</evidence>
<keyword evidence="5 6" id="KW-0349">Heme</keyword>
<dbReference type="GO" id="GO:0006629">
    <property type="term" value="P:lipid metabolic process"/>
    <property type="evidence" value="ECO:0007669"/>
    <property type="project" value="UniProtKB-ARBA"/>
</dbReference>
<evidence type="ECO:0000313" key="7">
    <source>
        <dbReference type="EMBL" id="PAN25992.1"/>
    </source>
</evidence>
<comment type="similarity">
    <text evidence="1 6">Belongs to the cytochrome P450 family.</text>
</comment>
<name>A0A2S3HMD3_9POAL</name>
<dbReference type="PANTHER" id="PTHR24296">
    <property type="entry name" value="CYTOCHROME P450"/>
    <property type="match status" value="1"/>
</dbReference>
<evidence type="ECO:0000256" key="3">
    <source>
        <dbReference type="ARBA" id="ARBA00023002"/>
    </source>
</evidence>
<dbReference type="InterPro" id="IPR002401">
    <property type="entry name" value="Cyt_P450_E_grp-I"/>
</dbReference>
<dbReference type="InterPro" id="IPR017972">
    <property type="entry name" value="Cyt_P450_CS"/>
</dbReference>